<dbReference type="Proteomes" id="UP000663851">
    <property type="component" value="Unassembled WGS sequence"/>
</dbReference>
<dbReference type="SUPFAM" id="SSF53098">
    <property type="entry name" value="Ribonuclease H-like"/>
    <property type="match status" value="1"/>
</dbReference>
<sequence>MAIHSSIQLDVEIIEEEESSNEIEYEPAAESKNSNSISRLSSNTMEKKTISSKSKRYCKFNKEWIKISKYASFLQECRSDSSLAHCCVCKSNFSIANGGKYLIDRHLEQASHKRLAAIEAENKSRLMFDFIHPPSQLTSMIAAELTLVYHGIRHAHSYNSQSCTVDVSKKLFHDSTIAKNISCGRTKARELAVNVLAPYFSSKIIKAINQNHFYSLSFDASNKGHKKMFPFIINYFTMERGIVRSVIEVIEQPHETANHVVASLREVLEMNNIDIKKMTSIGADNTNVPHFERWNTYHLLIKLNDRLQHNYFGYQTKKLLNSLVDSEREKLNQSFIDYISTLIKYIEKFYSEQKELAELTAIFGFCDLNQIKFHQIEKCIDFLRMDIDRDKLFDEMSILQSKFKELNSYRESLSRQISQYINNDARSVYEEFNNDLCNESHDEDNLIHKPTTENHEREMEFRSDQFWSFLLAKSKPMCIEMHKIISYVYSIPCSNAFVEGVFSHMKSAWTASRNSMVNETIAAELKIRLNSTMACEDFFSFAQTQPQLIKCAKSQQKYSFEKKRATVSVNINREVQTLISSSLSNLDGIQALLEYDMLREIQMLRFLKHGPP</sequence>
<feature type="region of interest" description="Disordered" evidence="1">
    <location>
        <begin position="18"/>
        <end position="40"/>
    </location>
</feature>
<dbReference type="InterPro" id="IPR012337">
    <property type="entry name" value="RNaseH-like_sf"/>
</dbReference>
<gene>
    <name evidence="2" type="ORF">HFQ381_LOCUS27003</name>
</gene>
<evidence type="ECO:0000313" key="3">
    <source>
        <dbReference type="Proteomes" id="UP000663851"/>
    </source>
</evidence>
<dbReference type="PANTHER" id="PTHR37162:SF6">
    <property type="entry name" value="BED-TYPE DOMAIN-CONTAINING PROTEIN"/>
    <property type="match status" value="1"/>
</dbReference>
<dbReference type="EMBL" id="CAJOBO010003379">
    <property type="protein sequence ID" value="CAF4490754.1"/>
    <property type="molecule type" value="Genomic_DNA"/>
</dbReference>
<dbReference type="PANTHER" id="PTHR37162">
    <property type="entry name" value="HAT FAMILY DIMERISATION DOMAINCONTAINING PROTEIN-RELATED"/>
    <property type="match status" value="1"/>
</dbReference>
<feature type="compositionally biased region" description="Low complexity" evidence="1">
    <location>
        <begin position="31"/>
        <end position="40"/>
    </location>
</feature>
<evidence type="ECO:0000256" key="1">
    <source>
        <dbReference type="SAM" id="MobiDB-lite"/>
    </source>
</evidence>
<feature type="compositionally biased region" description="Acidic residues" evidence="1">
    <location>
        <begin position="18"/>
        <end position="27"/>
    </location>
</feature>
<reference evidence="2" key="1">
    <citation type="submission" date="2021-02" db="EMBL/GenBank/DDBJ databases">
        <authorList>
            <person name="Nowell W R."/>
        </authorList>
    </citation>
    <scope>NUCLEOTIDE SEQUENCE</scope>
</reference>
<name>A0A820UVM2_9BILA</name>
<organism evidence="2 3">
    <name type="scientific">Rotaria socialis</name>
    <dbReference type="NCBI Taxonomy" id="392032"/>
    <lineage>
        <taxon>Eukaryota</taxon>
        <taxon>Metazoa</taxon>
        <taxon>Spiralia</taxon>
        <taxon>Gnathifera</taxon>
        <taxon>Rotifera</taxon>
        <taxon>Eurotatoria</taxon>
        <taxon>Bdelloidea</taxon>
        <taxon>Philodinida</taxon>
        <taxon>Philodinidae</taxon>
        <taxon>Rotaria</taxon>
    </lineage>
</organism>
<comment type="caution">
    <text evidence="2">The sequence shown here is derived from an EMBL/GenBank/DDBJ whole genome shotgun (WGS) entry which is preliminary data.</text>
</comment>
<evidence type="ECO:0000313" key="2">
    <source>
        <dbReference type="EMBL" id="CAF4490754.1"/>
    </source>
</evidence>
<proteinExistence type="predicted"/>
<dbReference type="AlphaFoldDB" id="A0A820UVM2"/>
<accession>A0A820UVM2</accession>
<protein>
    <submittedName>
        <fullName evidence="2">Uncharacterized protein</fullName>
    </submittedName>
</protein>